<dbReference type="SFLD" id="SFLDS00003">
    <property type="entry name" value="Haloacid_Dehalogenase"/>
    <property type="match status" value="1"/>
</dbReference>
<organism evidence="1 2">
    <name type="scientific">Paractinoplanes globisporus</name>
    <dbReference type="NCBI Taxonomy" id="113565"/>
    <lineage>
        <taxon>Bacteria</taxon>
        <taxon>Bacillati</taxon>
        <taxon>Actinomycetota</taxon>
        <taxon>Actinomycetes</taxon>
        <taxon>Micromonosporales</taxon>
        <taxon>Micromonosporaceae</taxon>
        <taxon>Paractinoplanes</taxon>
    </lineage>
</organism>
<protein>
    <submittedName>
        <fullName evidence="1">HAD family hydrolase</fullName>
        <ecNumber evidence="1">3.-.-.-</ecNumber>
    </submittedName>
</protein>
<dbReference type="SFLD" id="SFLDG01129">
    <property type="entry name" value="C1.5:_HAD__Beta-PGM__Phosphata"/>
    <property type="match status" value="1"/>
</dbReference>
<reference evidence="1 2" key="1">
    <citation type="submission" date="2024-10" db="EMBL/GenBank/DDBJ databases">
        <title>The Natural Products Discovery Center: Release of the First 8490 Sequenced Strains for Exploring Actinobacteria Biosynthetic Diversity.</title>
        <authorList>
            <person name="Kalkreuter E."/>
            <person name="Kautsar S.A."/>
            <person name="Yang D."/>
            <person name="Bader C.D."/>
            <person name="Teijaro C.N."/>
            <person name="Fluegel L."/>
            <person name="Davis C.M."/>
            <person name="Simpson J.R."/>
            <person name="Lauterbach L."/>
            <person name="Steele A.D."/>
            <person name="Gui C."/>
            <person name="Meng S."/>
            <person name="Li G."/>
            <person name="Viehrig K."/>
            <person name="Ye F."/>
            <person name="Su P."/>
            <person name="Kiefer A.F."/>
            <person name="Nichols A."/>
            <person name="Cepeda A.J."/>
            <person name="Yan W."/>
            <person name="Fan B."/>
            <person name="Jiang Y."/>
            <person name="Adhikari A."/>
            <person name="Zheng C.-J."/>
            <person name="Schuster L."/>
            <person name="Cowan T.M."/>
            <person name="Smanski M.J."/>
            <person name="Chevrette M.G."/>
            <person name="De Carvalho L.P.S."/>
            <person name="Shen B."/>
        </authorList>
    </citation>
    <scope>NUCLEOTIDE SEQUENCE [LARGE SCALE GENOMIC DNA]</scope>
    <source>
        <strain evidence="1 2">NPDC000087</strain>
    </source>
</reference>
<dbReference type="SUPFAM" id="SSF56784">
    <property type="entry name" value="HAD-like"/>
    <property type="match status" value="1"/>
</dbReference>
<dbReference type="EC" id="3.-.-.-" evidence="1"/>
<dbReference type="Pfam" id="PF00702">
    <property type="entry name" value="Hydrolase"/>
    <property type="match status" value="1"/>
</dbReference>
<sequence>MIQAVVVDVDDTLCLTEAASFDLENEVLAALGRPPMPREVHLATWGEPLLVAMPHRSPGLDLERFAELFPIVNQRFLAEGRLDVIPPENLAALDRLVADGRTVLLLTSRAEAEVRHLLEPGHALAGRVAGAYHQGNTLFTKPDPRVFDVLLAETGFRPEQCVYVGDSPGDAVAAGGAGIGFIACLQSGLRRLDEFDPRYVIAAVDTFPEIVPVISGRPDPAR</sequence>
<dbReference type="RefSeq" id="WP_157295209.1">
    <property type="nucleotide sequence ID" value="NZ_JBIAZU010000001.1"/>
</dbReference>
<accession>A0ABW6WAN0</accession>
<proteinExistence type="predicted"/>
<dbReference type="EMBL" id="JBIAZU010000001">
    <property type="protein sequence ID" value="MFF5289022.1"/>
    <property type="molecule type" value="Genomic_DNA"/>
</dbReference>
<dbReference type="InterPro" id="IPR050155">
    <property type="entry name" value="HAD-like_hydrolase_sf"/>
</dbReference>
<dbReference type="InterPro" id="IPR023214">
    <property type="entry name" value="HAD_sf"/>
</dbReference>
<evidence type="ECO:0000313" key="2">
    <source>
        <dbReference type="Proteomes" id="UP001602245"/>
    </source>
</evidence>
<dbReference type="InterPro" id="IPR023198">
    <property type="entry name" value="PGP-like_dom2"/>
</dbReference>
<dbReference type="PANTHER" id="PTHR43434:SF1">
    <property type="entry name" value="PHOSPHOGLYCOLATE PHOSPHATASE"/>
    <property type="match status" value="1"/>
</dbReference>
<dbReference type="InterPro" id="IPR036412">
    <property type="entry name" value="HAD-like_sf"/>
</dbReference>
<evidence type="ECO:0000313" key="1">
    <source>
        <dbReference type="EMBL" id="MFF5289022.1"/>
    </source>
</evidence>
<dbReference type="Gene3D" id="3.40.50.1000">
    <property type="entry name" value="HAD superfamily/HAD-like"/>
    <property type="match status" value="1"/>
</dbReference>
<keyword evidence="2" id="KW-1185">Reference proteome</keyword>
<name>A0ABW6WAN0_9ACTN</name>
<gene>
    <name evidence="1" type="ORF">ACFY35_06270</name>
</gene>
<keyword evidence="1" id="KW-0378">Hydrolase</keyword>
<dbReference type="PANTHER" id="PTHR43434">
    <property type="entry name" value="PHOSPHOGLYCOLATE PHOSPHATASE"/>
    <property type="match status" value="1"/>
</dbReference>
<dbReference type="GO" id="GO:0016787">
    <property type="term" value="F:hydrolase activity"/>
    <property type="evidence" value="ECO:0007669"/>
    <property type="project" value="UniProtKB-KW"/>
</dbReference>
<comment type="caution">
    <text evidence="1">The sequence shown here is derived from an EMBL/GenBank/DDBJ whole genome shotgun (WGS) entry which is preliminary data.</text>
</comment>
<dbReference type="Gene3D" id="1.10.150.240">
    <property type="entry name" value="Putative phosphatase, domain 2"/>
    <property type="match status" value="1"/>
</dbReference>
<dbReference type="Proteomes" id="UP001602245">
    <property type="component" value="Unassembled WGS sequence"/>
</dbReference>